<reference evidence="7 8" key="1">
    <citation type="submission" date="2018-12" db="EMBL/GenBank/DDBJ databases">
        <title>First genome draft of Desulfovibrio legallis sp. nov.</title>
        <authorList>
            <person name="Ben Dhia O."/>
            <person name="Najjari A."/>
            <person name="Ferjani R."/>
            <person name="Fhoula I."/>
            <person name="Fardeau M.-L."/>
            <person name="Boudabbous A."/>
            <person name="Ouzari H.I."/>
        </authorList>
    </citation>
    <scope>NUCLEOTIDE SEQUENCE [LARGE SCALE GENOMIC DNA]</scope>
    <source>
        <strain evidence="7 8">H1T</strain>
    </source>
</reference>
<name>A0A6H3FBS7_9BACT</name>
<sequence length="445" mass="48301">MDGLSPRTDLFYAPGPPRRHQQVEPGPPGHSGCGFHDLVQRQAPAAHRLHHPALLRPVHFCGLRGAVELCHGPGAVRLYHAHPAHPAHRQRHPHRPLHPLGLHPPRLRRAERQAPFSAFGNTGKRHHGILTMQPFSRPENTSPMRLIVHADDCGLTPAVSADIFACLAQGPLNSVSVIMGGSHATESLRRLAALPYTRVCLHLNLLEGRCSAPIPQVRPLVTADGVFRHSLGQLLIALACAVGSRKKALLCAIRTEFEAQIDAFTTAFPQWRQRGGLHLDGHLHVHTIPALATTMRGLLHERAPAYVRLPREPAHLPPLPAAQLLTGCARRALLALWSARFVSLLDQAGIAHNDFLCGLVSGGNLTATRAAKALAAIRRQSQTSPLVEIMCHPGGQKADDPCLRHSAFYHSPARHVEKTMLLDGSLSAVLRRYGQPCAFAAAKAS</sequence>
<dbReference type="PANTHER" id="PTHR31609">
    <property type="entry name" value="YDJC DEACETYLASE FAMILY MEMBER"/>
    <property type="match status" value="1"/>
</dbReference>
<organism evidence="7 8">
    <name type="scientific">Desulfovibrio legallii</name>
    <dbReference type="NCBI Taxonomy" id="571438"/>
    <lineage>
        <taxon>Bacteria</taxon>
        <taxon>Pseudomonadati</taxon>
        <taxon>Thermodesulfobacteriota</taxon>
        <taxon>Desulfovibrionia</taxon>
        <taxon>Desulfovibrionales</taxon>
        <taxon>Desulfovibrionaceae</taxon>
        <taxon>Desulfovibrio</taxon>
    </lineage>
</organism>
<dbReference type="GO" id="GO:0046872">
    <property type="term" value="F:metal ion binding"/>
    <property type="evidence" value="ECO:0007669"/>
    <property type="project" value="UniProtKB-KW"/>
</dbReference>
<accession>A0A6H3FBS7</accession>
<comment type="cofactor">
    <cofactor evidence="1">
        <name>Mg(2+)</name>
        <dbReference type="ChEBI" id="CHEBI:18420"/>
    </cofactor>
</comment>
<dbReference type="Proteomes" id="UP000292919">
    <property type="component" value="Unassembled WGS sequence"/>
</dbReference>
<keyword evidence="5" id="KW-0119">Carbohydrate metabolism</keyword>
<comment type="caution">
    <text evidence="7">The sequence shown here is derived from an EMBL/GenBank/DDBJ whole genome shotgun (WGS) entry which is preliminary data.</text>
</comment>
<evidence type="ECO:0000313" key="7">
    <source>
        <dbReference type="EMBL" id="TBH80634.1"/>
    </source>
</evidence>
<keyword evidence="4" id="KW-0460">Magnesium</keyword>
<dbReference type="InterPro" id="IPR011330">
    <property type="entry name" value="Glyco_hydro/deAcase_b/a-brl"/>
</dbReference>
<dbReference type="PANTHER" id="PTHR31609:SF1">
    <property type="entry name" value="CARBOHYDRATE DEACETYLASE"/>
    <property type="match status" value="1"/>
</dbReference>
<dbReference type="GO" id="GO:0019213">
    <property type="term" value="F:deacetylase activity"/>
    <property type="evidence" value="ECO:0007669"/>
    <property type="project" value="TreeGrafter"/>
</dbReference>
<dbReference type="Pfam" id="PF04794">
    <property type="entry name" value="YdjC"/>
    <property type="match status" value="1"/>
</dbReference>
<keyword evidence="2" id="KW-0479">Metal-binding</keyword>
<dbReference type="SUPFAM" id="SSF88713">
    <property type="entry name" value="Glycoside hydrolase/deacetylase"/>
    <property type="match status" value="1"/>
</dbReference>
<evidence type="ECO:0000256" key="1">
    <source>
        <dbReference type="ARBA" id="ARBA00001946"/>
    </source>
</evidence>
<evidence type="ECO:0000256" key="3">
    <source>
        <dbReference type="ARBA" id="ARBA00022801"/>
    </source>
</evidence>
<dbReference type="GO" id="GO:0016787">
    <property type="term" value="F:hydrolase activity"/>
    <property type="evidence" value="ECO:0007669"/>
    <property type="project" value="UniProtKB-KW"/>
</dbReference>
<keyword evidence="3" id="KW-0378">Hydrolase</keyword>
<gene>
    <name evidence="7" type="ORF">EB812_05435</name>
</gene>
<evidence type="ECO:0000313" key="8">
    <source>
        <dbReference type="Proteomes" id="UP000292919"/>
    </source>
</evidence>
<evidence type="ECO:0000256" key="5">
    <source>
        <dbReference type="ARBA" id="ARBA00023277"/>
    </source>
</evidence>
<proteinExistence type="predicted"/>
<protein>
    <submittedName>
        <fullName evidence="7">ChbG/HpnK family deacetylase</fullName>
    </submittedName>
</protein>
<dbReference type="EMBL" id="SIXC01000005">
    <property type="protein sequence ID" value="TBH80634.1"/>
    <property type="molecule type" value="Genomic_DNA"/>
</dbReference>
<keyword evidence="8" id="KW-1185">Reference proteome</keyword>
<dbReference type="AlphaFoldDB" id="A0A6H3FBS7"/>
<dbReference type="InterPro" id="IPR006879">
    <property type="entry name" value="YdjC-like"/>
</dbReference>
<feature type="region of interest" description="Disordered" evidence="6">
    <location>
        <begin position="1"/>
        <end position="30"/>
    </location>
</feature>
<evidence type="ECO:0000256" key="6">
    <source>
        <dbReference type="SAM" id="MobiDB-lite"/>
    </source>
</evidence>
<dbReference type="Gene3D" id="3.20.20.370">
    <property type="entry name" value="Glycoside hydrolase/deacetylase"/>
    <property type="match status" value="1"/>
</dbReference>
<evidence type="ECO:0000256" key="2">
    <source>
        <dbReference type="ARBA" id="ARBA00022723"/>
    </source>
</evidence>
<dbReference type="GO" id="GO:0005975">
    <property type="term" value="P:carbohydrate metabolic process"/>
    <property type="evidence" value="ECO:0007669"/>
    <property type="project" value="InterPro"/>
</dbReference>
<evidence type="ECO:0000256" key="4">
    <source>
        <dbReference type="ARBA" id="ARBA00022842"/>
    </source>
</evidence>